<feature type="domain" description="Gp5/Type VI secretion system Vgr C-terminal trimerisation" evidence="5">
    <location>
        <begin position="472"/>
        <end position="579"/>
    </location>
</feature>
<dbReference type="SUPFAM" id="SSF69349">
    <property type="entry name" value="Phage fibre proteins"/>
    <property type="match status" value="1"/>
</dbReference>
<comment type="caution">
    <text evidence="6">The sequence shown here is derived from an EMBL/GenBank/DDBJ whole genome shotgun (WGS) entry which is preliminary data.</text>
</comment>
<dbReference type="Proteomes" id="UP000535406">
    <property type="component" value="Unassembled WGS sequence"/>
</dbReference>
<dbReference type="Pfam" id="PF22178">
    <property type="entry name" value="Gp5_trimer_C"/>
    <property type="match status" value="1"/>
</dbReference>
<dbReference type="NCBIfam" id="TIGR01646">
    <property type="entry name" value="vgr_GE"/>
    <property type="match status" value="1"/>
</dbReference>
<dbReference type="InterPro" id="IPR037026">
    <property type="entry name" value="Vgr_OB-fold_dom_sf"/>
</dbReference>
<gene>
    <name evidence="6" type="ORF">HNQ66_000738</name>
</gene>
<dbReference type="InterPro" id="IPR006533">
    <property type="entry name" value="T6SS_Vgr_RhsGE"/>
</dbReference>
<evidence type="ECO:0000313" key="7">
    <source>
        <dbReference type="Proteomes" id="UP000535406"/>
    </source>
</evidence>
<evidence type="ECO:0000259" key="4">
    <source>
        <dbReference type="Pfam" id="PF04717"/>
    </source>
</evidence>
<keyword evidence="3" id="KW-0964">Secreted</keyword>
<evidence type="ECO:0000313" key="6">
    <source>
        <dbReference type="EMBL" id="MBB5041355.1"/>
    </source>
</evidence>
<dbReference type="RefSeq" id="WP_184140988.1">
    <property type="nucleotide sequence ID" value="NZ_JACHIK010000002.1"/>
</dbReference>
<evidence type="ECO:0000256" key="1">
    <source>
        <dbReference type="ARBA" id="ARBA00004613"/>
    </source>
</evidence>
<dbReference type="Pfam" id="PF04717">
    <property type="entry name" value="Phage_base_V"/>
    <property type="match status" value="1"/>
</dbReference>
<keyword evidence="7" id="KW-1185">Reference proteome</keyword>
<dbReference type="NCBIfam" id="TIGR03361">
    <property type="entry name" value="VI_Rhs_Vgr"/>
    <property type="match status" value="1"/>
</dbReference>
<dbReference type="InterPro" id="IPR054030">
    <property type="entry name" value="Gp5_Vgr_C"/>
</dbReference>
<dbReference type="SUPFAM" id="SSF69255">
    <property type="entry name" value="gp5 N-terminal domain-like"/>
    <property type="match status" value="1"/>
</dbReference>
<evidence type="ECO:0000256" key="2">
    <source>
        <dbReference type="ARBA" id="ARBA00005558"/>
    </source>
</evidence>
<proteinExistence type="inferred from homology"/>
<evidence type="ECO:0000259" key="5">
    <source>
        <dbReference type="Pfam" id="PF22178"/>
    </source>
</evidence>
<name>A0A7W7YSJ5_9HYPH</name>
<dbReference type="Gene3D" id="4.10.220.110">
    <property type="match status" value="1"/>
</dbReference>
<dbReference type="EMBL" id="JACHIK010000002">
    <property type="protein sequence ID" value="MBB5041355.1"/>
    <property type="molecule type" value="Genomic_DNA"/>
</dbReference>
<dbReference type="Gene3D" id="3.55.50.10">
    <property type="entry name" value="Baseplate protein-like domains"/>
    <property type="match status" value="1"/>
</dbReference>
<dbReference type="InterPro" id="IPR006531">
    <property type="entry name" value="Gp5/Vgr_OB"/>
</dbReference>
<dbReference type="PANTHER" id="PTHR32305">
    <property type="match status" value="1"/>
</dbReference>
<comment type="similarity">
    <text evidence="2">Belongs to the VgrG protein family.</text>
</comment>
<dbReference type="AlphaFoldDB" id="A0A7W7YSJ5"/>
<protein>
    <submittedName>
        <fullName evidence="6">Type VI secretion system secreted protein VgrG</fullName>
    </submittedName>
</protein>
<accession>A0A7W7YSJ5</accession>
<dbReference type="GO" id="GO:0005576">
    <property type="term" value="C:extracellular region"/>
    <property type="evidence" value="ECO:0007669"/>
    <property type="project" value="UniProtKB-SubCell"/>
</dbReference>
<sequence length="678" mass="74043">MATTLVQEDRWITLETPLGENAFVATEARGTEGISTLFSFTVSALSPRKSIDPKDLLGKSVTLSLARPGGKRRFVNGIVTSFSAGAFTRNDYRLYTLVISPSLWVLQRTSDYKVFQEKTVVAIAEQVLGDNDVSFEKKLNGTYETSEYRVQFGETDFAFLQRILAEEGIFYFFKHKNGEHKLVLADNTSAYADCAQATVEYRQAQEDAVDSVHVFDTGASLTDAVWHIEDYDFEKPANNIEGERKTNQQPASGKKWEHYRFPGASVKADSLKQFAAVAIDAAEAGFETATGAGTCASFTSGHAFTLKGHPVAAENRRLVLTEVHHEAVDRAHFTTRPGAEVKPYYRSSFTCMPASRIARNPLPMLKPVVQGPQTAVVVGPSGEEIHTDKYGRIRVQFHWDRYGKKNEKSSCFVRVAQSLAGSNWGSVFVPRIGMEVVVQFLDGDPDRPLVTGAVYNADNMPPWALPGNMTKSGLLTRSTKSGQTANANELSFEDKKGEEKITFHAEKDFLREVENDDTLDVGHDQKRTIKNDRTTTITEGNDGLTIKKGNRTQKIETGNDTLDIDKGDRTETLSAGNDTLTLKQGDRSVTLTMGNDSLTLNQGNQTTKASTGKITLEAMQGITLKCGGSTVELTPGGITMKGVTLSIEGSAKTDVKGPIVNVAGDGMAILKGGMVKIN</sequence>
<comment type="subcellular location">
    <subcellularLocation>
        <location evidence="1">Secreted</location>
    </subcellularLocation>
</comment>
<dbReference type="Gene3D" id="2.30.110.50">
    <property type="match status" value="1"/>
</dbReference>
<dbReference type="InterPro" id="IPR017847">
    <property type="entry name" value="T6SS_RhsGE_Vgr_subset"/>
</dbReference>
<feature type="domain" description="Gp5/Type VI secretion system Vgr protein OB-fold" evidence="4">
    <location>
        <begin position="387"/>
        <end position="455"/>
    </location>
</feature>
<dbReference type="PANTHER" id="PTHR32305:SF15">
    <property type="entry name" value="PROTEIN RHSA-RELATED"/>
    <property type="match status" value="1"/>
</dbReference>
<organism evidence="6 7">
    <name type="scientific">Shinella fusca</name>
    <dbReference type="NCBI Taxonomy" id="544480"/>
    <lineage>
        <taxon>Bacteria</taxon>
        <taxon>Pseudomonadati</taxon>
        <taxon>Pseudomonadota</taxon>
        <taxon>Alphaproteobacteria</taxon>
        <taxon>Hyphomicrobiales</taxon>
        <taxon>Rhizobiaceae</taxon>
        <taxon>Shinella</taxon>
    </lineage>
</organism>
<dbReference type="Gene3D" id="2.40.50.230">
    <property type="entry name" value="Gp5 N-terminal domain"/>
    <property type="match status" value="1"/>
</dbReference>
<evidence type="ECO:0000256" key="3">
    <source>
        <dbReference type="ARBA" id="ARBA00022525"/>
    </source>
</evidence>
<dbReference type="SUPFAM" id="SSF69279">
    <property type="entry name" value="Phage tail proteins"/>
    <property type="match status" value="2"/>
</dbReference>
<reference evidence="6 7" key="1">
    <citation type="submission" date="2020-08" db="EMBL/GenBank/DDBJ databases">
        <title>Genomic Encyclopedia of Type Strains, Phase IV (KMG-IV): sequencing the most valuable type-strain genomes for metagenomic binning, comparative biology and taxonomic classification.</title>
        <authorList>
            <person name="Goeker M."/>
        </authorList>
    </citation>
    <scope>NUCLEOTIDE SEQUENCE [LARGE SCALE GENOMIC DNA]</scope>
    <source>
        <strain evidence="6 7">DSM 21319</strain>
    </source>
</reference>
<dbReference type="Pfam" id="PF05954">
    <property type="entry name" value="Phage_GPD"/>
    <property type="match status" value="1"/>
</dbReference>
<dbReference type="InterPro" id="IPR050708">
    <property type="entry name" value="T6SS_VgrG/RHS"/>
</dbReference>